<dbReference type="GO" id="GO:0070073">
    <property type="term" value="P:clustering of voltage-gated calcium channels"/>
    <property type="evidence" value="ECO:0007669"/>
    <property type="project" value="TreeGrafter"/>
</dbReference>
<evidence type="ECO:0000256" key="1">
    <source>
        <dbReference type="SAM" id="Phobius"/>
    </source>
</evidence>
<reference evidence="4" key="2">
    <citation type="submission" date="2025-04" db="UniProtKB">
        <authorList>
            <consortium name="RefSeq"/>
        </authorList>
    </citation>
    <scope>IDENTIFICATION</scope>
    <source>
        <strain evidence="4">DH4</strain>
        <tissue evidence="4">Whole body</tissue>
    </source>
</reference>
<feature type="transmembrane region" description="Helical" evidence="1">
    <location>
        <begin position="38"/>
        <end position="58"/>
    </location>
</feature>
<keyword evidence="1" id="KW-0812">Transmembrane</keyword>
<dbReference type="OMA" id="PLMRYAC"/>
<dbReference type="PANTHER" id="PTHR35270">
    <property type="entry name" value="FUSELESS, ISOFORM A"/>
    <property type="match status" value="1"/>
</dbReference>
<feature type="transmembrane region" description="Helical" evidence="1">
    <location>
        <begin position="115"/>
        <end position="137"/>
    </location>
</feature>
<dbReference type="Proteomes" id="UP000005203">
    <property type="component" value="Linkage group LG1"/>
</dbReference>
<dbReference type="InterPro" id="IPR032751">
    <property type="entry name" value="Fuseless"/>
</dbReference>
<feature type="transmembrane region" description="Helical" evidence="1">
    <location>
        <begin position="244"/>
        <end position="262"/>
    </location>
</feature>
<feature type="transmembrane region" description="Helical" evidence="1">
    <location>
        <begin position="149"/>
        <end position="169"/>
    </location>
</feature>
<protein>
    <submittedName>
        <fullName evidence="4">Uncharacterized protein LOC551280 isoform X1</fullName>
    </submittedName>
</protein>
<dbReference type="GO" id="GO:0042734">
    <property type="term" value="C:presynaptic membrane"/>
    <property type="evidence" value="ECO:0007669"/>
    <property type="project" value="TreeGrafter"/>
</dbReference>
<dbReference type="GO" id="GO:0007270">
    <property type="term" value="P:neuron-neuron synaptic transmission"/>
    <property type="evidence" value="ECO:0007669"/>
    <property type="project" value="TreeGrafter"/>
</dbReference>
<dbReference type="Pfam" id="PF15993">
    <property type="entry name" value="Fuseless"/>
    <property type="match status" value="1"/>
</dbReference>
<dbReference type="RefSeq" id="XP_623678.2">
    <property type="nucleotide sequence ID" value="XM_623675.6"/>
</dbReference>
<keyword evidence="3" id="KW-1185">Reference proteome</keyword>
<organism evidence="2">
    <name type="scientific">Apis mellifera</name>
    <name type="common">Honeybee</name>
    <dbReference type="NCBI Taxonomy" id="7460"/>
    <lineage>
        <taxon>Eukaryota</taxon>
        <taxon>Metazoa</taxon>
        <taxon>Ecdysozoa</taxon>
        <taxon>Arthropoda</taxon>
        <taxon>Hexapoda</taxon>
        <taxon>Insecta</taxon>
        <taxon>Pterygota</taxon>
        <taxon>Neoptera</taxon>
        <taxon>Endopterygota</taxon>
        <taxon>Hymenoptera</taxon>
        <taxon>Apocrita</taxon>
        <taxon>Aculeata</taxon>
        <taxon>Apoidea</taxon>
        <taxon>Anthophila</taxon>
        <taxon>Apidae</taxon>
        <taxon>Apis</taxon>
    </lineage>
</organism>
<sequence length="419" mass="46996">MMSGATRLDQDWMRMVELRGGTGMTSGLSGRSSSRLHYTILTILDTVFSATVAAPAVVGYWRGTWGLSDVYVYPEDRVFSSLTSIVIGFVGLYAFNVSQNVLNELLHPDKHRLSYYVGSRLYTAVFGFCCVNAWRGAWQALDQYTEHTASTVFATTIVSLLALAIMRAVRNISAPPFSLCLDSCPGYFEVQTMFRVNNTRDWSLYLLDCAFSVGVVGTLVVFVWRGVWILFDLYLFPDDHEYSAIGSLAIGYVIVTMTFSLQPLMRYACARLQGLARLIVADCFLLLSFLGTVNVWRGIWNVLDLWLVPDNQEMSCWITHVGCFVFLVLLNCSNSILVRGVYIDAEEDDGKCVVFPCHYLRLFFKVEREKKEARRQNLLVASKDFRPRADGNPKDAENGALLPNSTATTILPTNPESLV</sequence>
<feature type="transmembrane region" description="Helical" evidence="1">
    <location>
        <begin position="274"/>
        <end position="297"/>
    </location>
</feature>
<accession>A0A8B9B3X2</accession>
<evidence type="ECO:0000313" key="2">
    <source>
        <dbReference type="EnsemblMetazoa" id="XP_623678"/>
    </source>
</evidence>
<proteinExistence type="predicted"/>
<dbReference type="PANTHER" id="PTHR35270:SF2">
    <property type="entry name" value="FUSELESS, ISOFORM A"/>
    <property type="match status" value="1"/>
</dbReference>
<gene>
    <name evidence="2" type="primary">551280</name>
    <name evidence="4" type="synonym">LOC551280</name>
</gene>
<feature type="transmembrane region" description="Helical" evidence="1">
    <location>
        <begin position="78"/>
        <end position="95"/>
    </location>
</feature>
<dbReference type="AlphaFoldDB" id="A0A7M7R7Y8"/>
<evidence type="ECO:0000313" key="3">
    <source>
        <dbReference type="Proteomes" id="UP000005203"/>
    </source>
</evidence>
<reference evidence="3" key="3">
    <citation type="submission" date="2025-05" db="UniProtKB">
        <authorList>
            <consortium name="RefSeq"/>
        </authorList>
    </citation>
    <scope>NUCLEOTIDE SEQUENCE [LARGE SCALE GENOMIC DNA]</scope>
    <source>
        <strain evidence="3">DH4</strain>
    </source>
</reference>
<evidence type="ECO:0000313" key="4">
    <source>
        <dbReference type="RefSeq" id="XP_623678.2"/>
    </source>
</evidence>
<dbReference type="GO" id="GO:0007274">
    <property type="term" value="P:neuromuscular synaptic transmission"/>
    <property type="evidence" value="ECO:0007669"/>
    <property type="project" value="TreeGrafter"/>
</dbReference>
<name>A0A7M7R7Y8_APIME</name>
<dbReference type="EnsemblMetazoa" id="XM_623675">
    <property type="protein sequence ID" value="XP_623678"/>
    <property type="gene ID" value="LOC551280"/>
</dbReference>
<dbReference type="GeneID" id="551280"/>
<accession>A0A7M7R7Y8</accession>
<feature type="transmembrane region" description="Helical" evidence="1">
    <location>
        <begin position="317"/>
        <end position="337"/>
    </location>
</feature>
<keyword evidence="1" id="KW-0472">Membrane</keyword>
<reference evidence="2" key="1">
    <citation type="submission" date="2021-01" db="UniProtKB">
        <authorList>
            <consortium name="EnsemblMetazoa"/>
        </authorList>
    </citation>
    <scope>IDENTIFICATION</scope>
    <source>
        <strain evidence="2">DH4</strain>
    </source>
</reference>
<keyword evidence="1" id="KW-1133">Transmembrane helix</keyword>
<feature type="transmembrane region" description="Helical" evidence="1">
    <location>
        <begin position="202"/>
        <end position="224"/>
    </location>
</feature>
<dbReference type="OrthoDB" id="45313at2759"/>